<accession>A0A5M6IS82</accession>
<keyword evidence="6" id="KW-0566">Pantothenate biosynthesis</keyword>
<dbReference type="UniPathway" id="UPA00028">
    <property type="reaction ID" value="UER00004"/>
</dbReference>
<comment type="catalytic activity">
    <reaction evidence="10">
        <text>(R)-pantoate + NADP(+) = 2-dehydropantoate + NADPH + H(+)</text>
        <dbReference type="Rhea" id="RHEA:16233"/>
        <dbReference type="ChEBI" id="CHEBI:11561"/>
        <dbReference type="ChEBI" id="CHEBI:15378"/>
        <dbReference type="ChEBI" id="CHEBI:15980"/>
        <dbReference type="ChEBI" id="CHEBI:57783"/>
        <dbReference type="ChEBI" id="CHEBI:58349"/>
        <dbReference type="EC" id="1.1.1.169"/>
    </reaction>
</comment>
<sequence length="327" mass="34605">MRVCVFGAGAIGGHLLARLARGGAEVSMVARGAHLAAIRADGLRVQDRDEEIHVRPAASDDPAELGRQDIVLTTVKAHALPAAAAMLAPLLGPDTPVVFVVNGIPWWYFQHHGGPLDGRRLPRLDPDDTILRAVGLQRTIGGVVYAPCEVIAPGVVRVEGSTQHRLILGEIDGRPGPRVEALAEVLRAGGTGAEVTPRIRDAVWAKLMNNLSTGPIAVLSASVPQDSTAEPAIASAMRMAIAEGAAIAATLGCDASIDPDWQMAWARRSRHRPSILQDLQLGRQMEVDALYTVPLELARLAGVATPTLDLLVALLRQRARAAGLYAD</sequence>
<dbReference type="GO" id="GO:0008677">
    <property type="term" value="F:2-dehydropantoate 2-reductase activity"/>
    <property type="evidence" value="ECO:0007669"/>
    <property type="project" value="UniProtKB-EC"/>
</dbReference>
<organism evidence="13 14">
    <name type="scientific">Rhodovastum atsumiense</name>
    <dbReference type="NCBI Taxonomy" id="504468"/>
    <lineage>
        <taxon>Bacteria</taxon>
        <taxon>Pseudomonadati</taxon>
        <taxon>Pseudomonadota</taxon>
        <taxon>Alphaproteobacteria</taxon>
        <taxon>Acetobacterales</taxon>
        <taxon>Acetobacteraceae</taxon>
        <taxon>Rhodovastum</taxon>
    </lineage>
</organism>
<comment type="pathway">
    <text evidence="2">Cofactor biosynthesis; (R)-pantothenate biosynthesis; (R)-pantoate from 3-methyl-2-oxobutanoate: step 2/2.</text>
</comment>
<feature type="domain" description="Ketopantoate reductase C-terminal" evidence="12">
    <location>
        <begin position="199"/>
        <end position="318"/>
    </location>
</feature>
<comment type="similarity">
    <text evidence="3">Belongs to the ketopantoate reductase family.</text>
</comment>
<evidence type="ECO:0000259" key="12">
    <source>
        <dbReference type="Pfam" id="PF08546"/>
    </source>
</evidence>
<evidence type="ECO:0000256" key="7">
    <source>
        <dbReference type="ARBA" id="ARBA00022857"/>
    </source>
</evidence>
<evidence type="ECO:0000313" key="13">
    <source>
        <dbReference type="EMBL" id="KAA5610747.1"/>
    </source>
</evidence>
<feature type="domain" description="Ketopantoate reductase N-terminal" evidence="11">
    <location>
        <begin position="3"/>
        <end position="172"/>
    </location>
</feature>
<dbReference type="PANTHER" id="PTHR21708">
    <property type="entry name" value="PROBABLE 2-DEHYDROPANTOATE 2-REDUCTASE"/>
    <property type="match status" value="1"/>
</dbReference>
<evidence type="ECO:0000256" key="1">
    <source>
        <dbReference type="ARBA" id="ARBA00002919"/>
    </source>
</evidence>
<dbReference type="SUPFAM" id="SSF48179">
    <property type="entry name" value="6-phosphogluconate dehydrogenase C-terminal domain-like"/>
    <property type="match status" value="1"/>
</dbReference>
<comment type="function">
    <text evidence="1">Catalyzes the NADPH-dependent reduction of ketopantoate into pantoic acid.</text>
</comment>
<dbReference type="EC" id="1.1.1.169" evidence="4"/>
<evidence type="ECO:0000256" key="6">
    <source>
        <dbReference type="ARBA" id="ARBA00022655"/>
    </source>
</evidence>
<dbReference type="InterPro" id="IPR051402">
    <property type="entry name" value="KPR-Related"/>
</dbReference>
<dbReference type="InterPro" id="IPR013332">
    <property type="entry name" value="KPR_N"/>
</dbReference>
<evidence type="ECO:0000256" key="5">
    <source>
        <dbReference type="ARBA" id="ARBA00019465"/>
    </source>
</evidence>
<dbReference type="InterPro" id="IPR013752">
    <property type="entry name" value="KPA_reductase"/>
</dbReference>
<dbReference type="Gene3D" id="1.10.1040.10">
    <property type="entry name" value="N-(1-d-carboxylethyl)-l-norvaline Dehydrogenase, domain 2"/>
    <property type="match status" value="1"/>
</dbReference>
<dbReference type="EMBL" id="VWPK01000028">
    <property type="protein sequence ID" value="KAA5610747.1"/>
    <property type="molecule type" value="Genomic_DNA"/>
</dbReference>
<dbReference type="SUPFAM" id="SSF51735">
    <property type="entry name" value="NAD(P)-binding Rossmann-fold domains"/>
    <property type="match status" value="1"/>
</dbReference>
<dbReference type="Gene3D" id="3.40.50.720">
    <property type="entry name" value="NAD(P)-binding Rossmann-like Domain"/>
    <property type="match status" value="1"/>
</dbReference>
<dbReference type="InterPro" id="IPR013328">
    <property type="entry name" value="6PGD_dom2"/>
</dbReference>
<reference evidence="13 14" key="1">
    <citation type="submission" date="2019-09" db="EMBL/GenBank/DDBJ databases">
        <title>Genome sequence of Rhodovastum atsumiense, a diverse member of the Acetobacteraceae family of non-sulfur purple photosynthetic bacteria.</title>
        <authorList>
            <person name="Meyer T."/>
            <person name="Kyndt J."/>
        </authorList>
    </citation>
    <scope>NUCLEOTIDE SEQUENCE [LARGE SCALE GENOMIC DNA]</scope>
    <source>
        <strain evidence="13 14">DSM 21279</strain>
    </source>
</reference>
<dbReference type="GO" id="GO:0015940">
    <property type="term" value="P:pantothenate biosynthetic process"/>
    <property type="evidence" value="ECO:0007669"/>
    <property type="project" value="UniProtKB-UniPathway"/>
</dbReference>
<evidence type="ECO:0000256" key="8">
    <source>
        <dbReference type="ARBA" id="ARBA00023002"/>
    </source>
</evidence>
<keyword evidence="8" id="KW-0560">Oxidoreductase</keyword>
<dbReference type="Pfam" id="PF08546">
    <property type="entry name" value="ApbA_C"/>
    <property type="match status" value="1"/>
</dbReference>
<dbReference type="Proteomes" id="UP000325255">
    <property type="component" value="Unassembled WGS sequence"/>
</dbReference>
<evidence type="ECO:0000256" key="10">
    <source>
        <dbReference type="ARBA" id="ARBA00048793"/>
    </source>
</evidence>
<dbReference type="FunFam" id="3.40.50.720:FF:000307">
    <property type="entry name" value="2-dehydropantoate 2-reductase"/>
    <property type="match status" value="1"/>
</dbReference>
<gene>
    <name evidence="13" type="ORF">F1189_17630</name>
</gene>
<evidence type="ECO:0000256" key="9">
    <source>
        <dbReference type="ARBA" id="ARBA00032024"/>
    </source>
</evidence>
<keyword evidence="14" id="KW-1185">Reference proteome</keyword>
<dbReference type="RefSeq" id="WP_150042183.1">
    <property type="nucleotide sequence ID" value="NZ_OW485601.1"/>
</dbReference>
<evidence type="ECO:0000256" key="3">
    <source>
        <dbReference type="ARBA" id="ARBA00007870"/>
    </source>
</evidence>
<evidence type="ECO:0000256" key="4">
    <source>
        <dbReference type="ARBA" id="ARBA00013014"/>
    </source>
</evidence>
<dbReference type="InterPro" id="IPR008927">
    <property type="entry name" value="6-PGluconate_DH-like_C_sf"/>
</dbReference>
<protein>
    <recommendedName>
        <fullName evidence="5">2-dehydropantoate 2-reductase</fullName>
        <ecNumber evidence="4">1.1.1.169</ecNumber>
    </recommendedName>
    <alternativeName>
        <fullName evidence="9">Ketopantoate reductase</fullName>
    </alternativeName>
</protein>
<evidence type="ECO:0000256" key="2">
    <source>
        <dbReference type="ARBA" id="ARBA00004994"/>
    </source>
</evidence>
<dbReference type="OrthoDB" id="247668at2"/>
<comment type="caution">
    <text evidence="13">The sequence shown here is derived from an EMBL/GenBank/DDBJ whole genome shotgun (WGS) entry which is preliminary data.</text>
</comment>
<dbReference type="GO" id="GO:0005737">
    <property type="term" value="C:cytoplasm"/>
    <property type="evidence" value="ECO:0007669"/>
    <property type="project" value="TreeGrafter"/>
</dbReference>
<evidence type="ECO:0000259" key="11">
    <source>
        <dbReference type="Pfam" id="PF02558"/>
    </source>
</evidence>
<dbReference type="Pfam" id="PF02558">
    <property type="entry name" value="ApbA"/>
    <property type="match status" value="1"/>
</dbReference>
<dbReference type="InterPro" id="IPR036291">
    <property type="entry name" value="NAD(P)-bd_dom_sf"/>
</dbReference>
<name>A0A5M6IS82_9PROT</name>
<dbReference type="PANTHER" id="PTHR21708:SF45">
    <property type="entry name" value="2-DEHYDROPANTOATE 2-REDUCTASE"/>
    <property type="match status" value="1"/>
</dbReference>
<proteinExistence type="inferred from homology"/>
<dbReference type="AlphaFoldDB" id="A0A5M6IS82"/>
<dbReference type="NCBIfam" id="NF005089">
    <property type="entry name" value="PRK06522.1-4"/>
    <property type="match status" value="1"/>
</dbReference>
<evidence type="ECO:0000313" key="14">
    <source>
        <dbReference type="Proteomes" id="UP000325255"/>
    </source>
</evidence>
<keyword evidence="7" id="KW-0521">NADP</keyword>